<evidence type="ECO:0000256" key="2">
    <source>
        <dbReference type="SAM" id="MobiDB-lite"/>
    </source>
</evidence>
<organism evidence="5 6">
    <name type="scientific">Poriferisphaera corsica</name>
    <dbReference type="NCBI Taxonomy" id="2528020"/>
    <lineage>
        <taxon>Bacteria</taxon>
        <taxon>Pseudomonadati</taxon>
        <taxon>Planctomycetota</taxon>
        <taxon>Phycisphaerae</taxon>
        <taxon>Phycisphaerales</taxon>
        <taxon>Phycisphaeraceae</taxon>
        <taxon>Poriferisphaera</taxon>
    </lineage>
</organism>
<protein>
    <submittedName>
        <fullName evidence="5">Bifunctional protein PutA</fullName>
    </submittedName>
</protein>
<evidence type="ECO:0000313" key="6">
    <source>
        <dbReference type="Proteomes" id="UP000317369"/>
    </source>
</evidence>
<keyword evidence="1" id="KW-0560">Oxidoreductase</keyword>
<dbReference type="GO" id="GO:0004657">
    <property type="term" value="F:proline dehydrogenase activity"/>
    <property type="evidence" value="ECO:0007669"/>
    <property type="project" value="InterPro"/>
</dbReference>
<dbReference type="EMBL" id="CP036425">
    <property type="protein sequence ID" value="QDU32348.1"/>
    <property type="molecule type" value="Genomic_DNA"/>
</dbReference>
<feature type="region of interest" description="Disordered" evidence="2">
    <location>
        <begin position="457"/>
        <end position="487"/>
    </location>
</feature>
<dbReference type="GO" id="GO:0071949">
    <property type="term" value="F:FAD binding"/>
    <property type="evidence" value="ECO:0007669"/>
    <property type="project" value="TreeGrafter"/>
</dbReference>
<keyword evidence="6" id="KW-1185">Reference proteome</keyword>
<dbReference type="InterPro" id="IPR002872">
    <property type="entry name" value="Proline_DH_dom"/>
</dbReference>
<dbReference type="GO" id="GO:0010133">
    <property type="term" value="P:L-proline catabolic process to L-glutamate"/>
    <property type="evidence" value="ECO:0007669"/>
    <property type="project" value="TreeGrafter"/>
</dbReference>
<evidence type="ECO:0000259" key="4">
    <source>
        <dbReference type="Pfam" id="PF18083"/>
    </source>
</evidence>
<name>A0A517YQ48_9BACT</name>
<dbReference type="SUPFAM" id="SSF51730">
    <property type="entry name" value="FAD-linked oxidoreductase"/>
    <property type="match status" value="1"/>
</dbReference>
<dbReference type="InterPro" id="IPR015659">
    <property type="entry name" value="Proline_oxidase"/>
</dbReference>
<evidence type="ECO:0000313" key="5">
    <source>
        <dbReference type="EMBL" id="QDU32348.1"/>
    </source>
</evidence>
<evidence type="ECO:0000259" key="3">
    <source>
        <dbReference type="Pfam" id="PF01619"/>
    </source>
</evidence>
<dbReference type="PANTHER" id="PTHR13914">
    <property type="entry name" value="PROLINE OXIDASE"/>
    <property type="match status" value="1"/>
</dbReference>
<dbReference type="InterPro" id="IPR029041">
    <property type="entry name" value="FAD-linked_oxidoreductase-like"/>
</dbReference>
<evidence type="ECO:0000256" key="1">
    <source>
        <dbReference type="ARBA" id="ARBA00023002"/>
    </source>
</evidence>
<feature type="domain" description="Proline dehydrogenase" evidence="3">
    <location>
        <begin position="157"/>
        <end position="457"/>
    </location>
</feature>
<accession>A0A517YQ48</accession>
<dbReference type="Pfam" id="PF18083">
    <property type="entry name" value="PutA_N"/>
    <property type="match status" value="1"/>
</dbReference>
<dbReference type="Pfam" id="PF01619">
    <property type="entry name" value="Pro_dh"/>
    <property type="match status" value="1"/>
</dbReference>
<sequence length="487" mass="54997">MFDNSSDQNVKKKSTSEHSVLRQTQVSLPVNNFENRIQEIGADLLEDMHSLSSNQKEPLTDKLMSWSMNDNGFKTQLFRFVDTLPALKNSKLVHDYLKDYLFQPDVNLPAGISTALKAGRFARSAFAMTVKLQVESIAKRFIAASKPNDLLSILHGQWQNGIAFSIDLLGEECLSDDEASEYQNKYLELIQLLSQETCSWQAMTQLEVGYNHHEPRVNLSLKISSLIAKVDSINFDYTLNSLEQAIKPILISAEQNNVFINFDIESYALKNLTIKLFERCVTKYQFHAGIAIQAYLHSVEHDIQSLINTAAKYNRQFTIRLVKGAYWDYEVINAKQRGWPIPVYTKKVEVDASFERMAEKILNQTPKAVGQGGAFLALGSHNVRSISHALAYMKELGLPKNAIELQMLYGMAGTLKTAVVNKGLRLREYIPVGELLPGMAYLVRRLLENTSNESWLHAGESQSRSDQELLASPHQHSLLDEANHDTK</sequence>
<proteinExistence type="predicted"/>
<gene>
    <name evidence="5" type="primary">putA</name>
    <name evidence="5" type="ORF">KS4_03800</name>
</gene>
<dbReference type="AlphaFoldDB" id="A0A517YQ48"/>
<reference evidence="5 6" key="1">
    <citation type="submission" date="2019-02" db="EMBL/GenBank/DDBJ databases">
        <title>Deep-cultivation of Planctomycetes and their phenomic and genomic characterization uncovers novel biology.</title>
        <authorList>
            <person name="Wiegand S."/>
            <person name="Jogler M."/>
            <person name="Boedeker C."/>
            <person name="Pinto D."/>
            <person name="Vollmers J."/>
            <person name="Rivas-Marin E."/>
            <person name="Kohn T."/>
            <person name="Peeters S.H."/>
            <person name="Heuer A."/>
            <person name="Rast P."/>
            <person name="Oberbeckmann S."/>
            <person name="Bunk B."/>
            <person name="Jeske O."/>
            <person name="Meyerdierks A."/>
            <person name="Storesund J.E."/>
            <person name="Kallscheuer N."/>
            <person name="Luecker S."/>
            <person name="Lage O.M."/>
            <person name="Pohl T."/>
            <person name="Merkel B.J."/>
            <person name="Hornburger P."/>
            <person name="Mueller R.-W."/>
            <person name="Bruemmer F."/>
            <person name="Labrenz M."/>
            <person name="Spormann A.M."/>
            <person name="Op den Camp H."/>
            <person name="Overmann J."/>
            <person name="Amann R."/>
            <person name="Jetten M.S.M."/>
            <person name="Mascher T."/>
            <person name="Medema M.H."/>
            <person name="Devos D.P."/>
            <person name="Kaster A.-K."/>
            <person name="Ovreas L."/>
            <person name="Rohde M."/>
            <person name="Galperin M.Y."/>
            <person name="Jogler C."/>
        </authorList>
    </citation>
    <scope>NUCLEOTIDE SEQUENCE [LARGE SCALE GENOMIC DNA]</scope>
    <source>
        <strain evidence="5 6">KS4</strain>
    </source>
</reference>
<dbReference type="Proteomes" id="UP000317369">
    <property type="component" value="Chromosome"/>
</dbReference>
<feature type="domain" description="Proline utilization A N-terminal" evidence="4">
    <location>
        <begin position="34"/>
        <end position="141"/>
    </location>
</feature>
<dbReference type="InterPro" id="IPR041514">
    <property type="entry name" value="PutA_N"/>
</dbReference>
<dbReference type="PANTHER" id="PTHR13914:SF0">
    <property type="entry name" value="PROLINE DEHYDROGENASE 1, MITOCHONDRIAL"/>
    <property type="match status" value="1"/>
</dbReference>
<dbReference type="Gene3D" id="3.20.20.220">
    <property type="match status" value="1"/>
</dbReference>
<dbReference type="KEGG" id="pcor:KS4_03800"/>
<feature type="compositionally biased region" description="Basic and acidic residues" evidence="2">
    <location>
        <begin position="477"/>
        <end position="487"/>
    </location>
</feature>